<evidence type="ECO:0000313" key="2">
    <source>
        <dbReference type="Proteomes" id="UP001107960"/>
    </source>
</evidence>
<dbReference type="Proteomes" id="UP001107960">
    <property type="component" value="Unassembled WGS sequence"/>
</dbReference>
<name>A0A9Q3YVM8_9FLAO</name>
<dbReference type="AlphaFoldDB" id="A0A9Q3YVM8"/>
<dbReference type="RefSeq" id="WP_229986506.1">
    <property type="nucleotide sequence ID" value="NZ_JAJJML010000002.1"/>
</dbReference>
<organism evidence="1 2">
    <name type="scientific">Chryseobacterium muglaense</name>
    <dbReference type="NCBI Taxonomy" id="2893752"/>
    <lineage>
        <taxon>Bacteria</taxon>
        <taxon>Pseudomonadati</taxon>
        <taxon>Bacteroidota</taxon>
        <taxon>Flavobacteriia</taxon>
        <taxon>Flavobacteriales</taxon>
        <taxon>Weeksellaceae</taxon>
        <taxon>Chryseobacterium group</taxon>
        <taxon>Chryseobacterium</taxon>
    </lineage>
</organism>
<comment type="caution">
    <text evidence="1">The sequence shown here is derived from an EMBL/GenBank/DDBJ whole genome shotgun (WGS) entry which is preliminary data.</text>
</comment>
<sequence>MKKLIFKIKSFFVITYSRSFKEFEKEYFQKNTAYFYMDGQRKFSDKEKYYLEIIKHCFNPKILKHH</sequence>
<protein>
    <submittedName>
        <fullName evidence="1">Uncharacterized protein</fullName>
    </submittedName>
</protein>
<dbReference type="EMBL" id="JAJJML010000002">
    <property type="protein sequence ID" value="MCC9037012.1"/>
    <property type="molecule type" value="Genomic_DNA"/>
</dbReference>
<accession>A0A9Q3YVM8</accession>
<reference evidence="1" key="1">
    <citation type="submission" date="2021-11" db="EMBL/GenBank/DDBJ databases">
        <title>Description of novel Chryseobacterium species.</title>
        <authorList>
            <person name="Saticioglu I.B."/>
            <person name="Ay H."/>
            <person name="Altun S."/>
            <person name="Duman M."/>
        </authorList>
    </citation>
    <scope>NUCLEOTIDE SEQUENCE</scope>
    <source>
        <strain evidence="1">C-39</strain>
    </source>
</reference>
<gene>
    <name evidence="1" type="ORF">LNP80_22635</name>
</gene>
<proteinExistence type="predicted"/>
<evidence type="ECO:0000313" key="1">
    <source>
        <dbReference type="EMBL" id="MCC9037012.1"/>
    </source>
</evidence>